<sequence length="273" mass="30881">MVKFYRPERPVNADPRYIYVKSVFQVSPNLTRITFTADELKHEPSYWPACHIKLMFPLDGQVKPDLPIIRGQGPRWNEGASKPHLRTFTVVEHRMVEGEIDVEFATHGDCGPASRFALFAKLGDCIGLSMPGGPKPMFPVYQHYYVAGDATALPAISAGLATLTHHAQGHVYILVPSQDDIQDLVKPQGVEVHWFVGGTEARQALIDEFKTLALAAHDAYFWLAGEEQIVTQLRSHIRRSGEYHRDVIYAIPYWRDGMSEEQYDRPRHAVMDA</sequence>
<dbReference type="Gene3D" id="2.40.30.10">
    <property type="entry name" value="Translation factors"/>
    <property type="match status" value="1"/>
</dbReference>
<evidence type="ECO:0000259" key="2">
    <source>
        <dbReference type="PROSITE" id="PS51384"/>
    </source>
</evidence>
<evidence type="ECO:0000313" key="3">
    <source>
        <dbReference type="EMBL" id="MFC3034658.1"/>
    </source>
</evidence>
<organism evidence="3 4">
    <name type="scientific">Pseudoalteromonas fenneropenaei</name>
    <dbReference type="NCBI Taxonomy" id="1737459"/>
    <lineage>
        <taxon>Bacteria</taxon>
        <taxon>Pseudomonadati</taxon>
        <taxon>Pseudomonadota</taxon>
        <taxon>Gammaproteobacteria</taxon>
        <taxon>Alteromonadales</taxon>
        <taxon>Pseudoalteromonadaceae</taxon>
        <taxon>Pseudoalteromonas</taxon>
    </lineage>
</organism>
<dbReference type="CDD" id="cd06193">
    <property type="entry name" value="siderophore_interacting"/>
    <property type="match status" value="1"/>
</dbReference>
<dbReference type="InterPro" id="IPR017938">
    <property type="entry name" value="Riboflavin_synthase-like_b-brl"/>
</dbReference>
<comment type="caution">
    <text evidence="3">The sequence shown here is derived from an EMBL/GenBank/DDBJ whole genome shotgun (WGS) entry which is preliminary data.</text>
</comment>
<dbReference type="EMBL" id="JBHRSD010000046">
    <property type="protein sequence ID" value="MFC3034658.1"/>
    <property type="molecule type" value="Genomic_DNA"/>
</dbReference>
<proteinExistence type="inferred from homology"/>
<dbReference type="Pfam" id="PF08021">
    <property type="entry name" value="FAD_binding_9"/>
    <property type="match status" value="1"/>
</dbReference>
<dbReference type="RefSeq" id="WP_377128367.1">
    <property type="nucleotide sequence ID" value="NZ_JBHRSD010000046.1"/>
</dbReference>
<evidence type="ECO:0000313" key="4">
    <source>
        <dbReference type="Proteomes" id="UP001595453"/>
    </source>
</evidence>
<feature type="domain" description="FAD-binding FR-type" evidence="2">
    <location>
        <begin position="13"/>
        <end position="141"/>
    </location>
</feature>
<dbReference type="PROSITE" id="PS51384">
    <property type="entry name" value="FAD_FR"/>
    <property type="match status" value="1"/>
</dbReference>
<dbReference type="Proteomes" id="UP001595453">
    <property type="component" value="Unassembled WGS sequence"/>
</dbReference>
<gene>
    <name evidence="3" type="ORF">ACFOEE_19320</name>
</gene>
<dbReference type="Gene3D" id="3.40.50.80">
    <property type="entry name" value="Nucleotide-binding domain of ferredoxin-NADP reductase (FNR) module"/>
    <property type="match status" value="1"/>
</dbReference>
<keyword evidence="4" id="KW-1185">Reference proteome</keyword>
<dbReference type="InterPro" id="IPR007037">
    <property type="entry name" value="SIP_rossman_dom"/>
</dbReference>
<evidence type="ECO:0000256" key="1">
    <source>
        <dbReference type="ARBA" id="ARBA00035644"/>
    </source>
</evidence>
<dbReference type="Pfam" id="PF04954">
    <property type="entry name" value="SIP"/>
    <property type="match status" value="1"/>
</dbReference>
<comment type="similarity">
    <text evidence="1">Belongs to the SIP oxidoreductase family.</text>
</comment>
<protein>
    <submittedName>
        <fullName evidence="3">Siderophore-interacting protein</fullName>
    </submittedName>
</protein>
<dbReference type="SUPFAM" id="SSF63380">
    <property type="entry name" value="Riboflavin synthase domain-like"/>
    <property type="match status" value="1"/>
</dbReference>
<dbReference type="PANTHER" id="PTHR30157:SF0">
    <property type="entry name" value="NADPH-DEPENDENT FERRIC-CHELATE REDUCTASE"/>
    <property type="match status" value="1"/>
</dbReference>
<reference evidence="4" key="1">
    <citation type="journal article" date="2019" name="Int. J. Syst. Evol. Microbiol.">
        <title>The Global Catalogue of Microorganisms (GCM) 10K type strain sequencing project: providing services to taxonomists for standard genome sequencing and annotation.</title>
        <authorList>
            <consortium name="The Broad Institute Genomics Platform"/>
            <consortium name="The Broad Institute Genome Sequencing Center for Infectious Disease"/>
            <person name="Wu L."/>
            <person name="Ma J."/>
        </authorList>
    </citation>
    <scope>NUCLEOTIDE SEQUENCE [LARGE SCALE GENOMIC DNA]</scope>
    <source>
        <strain evidence="4">KCTC 42730</strain>
    </source>
</reference>
<dbReference type="InterPro" id="IPR039261">
    <property type="entry name" value="FNR_nucleotide-bd"/>
</dbReference>
<accession>A0ABV7CQ84</accession>
<name>A0ABV7CQ84_9GAMM</name>
<dbReference type="PANTHER" id="PTHR30157">
    <property type="entry name" value="FERRIC REDUCTASE, NADPH-DEPENDENT"/>
    <property type="match status" value="1"/>
</dbReference>
<dbReference type="InterPro" id="IPR039374">
    <property type="entry name" value="SIP_fam"/>
</dbReference>
<dbReference type="InterPro" id="IPR013113">
    <property type="entry name" value="SIP_FAD-bd"/>
</dbReference>
<dbReference type="InterPro" id="IPR017927">
    <property type="entry name" value="FAD-bd_FR_type"/>
</dbReference>